<dbReference type="InterPro" id="IPR046342">
    <property type="entry name" value="CBS_dom_sf"/>
</dbReference>
<dbReference type="PROSITE" id="PS51371">
    <property type="entry name" value="CBS"/>
    <property type="match status" value="2"/>
</dbReference>
<dbReference type="Pfam" id="PF00571">
    <property type="entry name" value="CBS"/>
    <property type="match status" value="2"/>
</dbReference>
<dbReference type="AlphaFoldDB" id="A0A2A8CY08"/>
<keyword evidence="1 2" id="KW-0129">CBS domain</keyword>
<reference evidence="4 5" key="1">
    <citation type="submission" date="2017-10" db="EMBL/GenBank/DDBJ databases">
        <title>Draft genome of Longibacter Salinarum.</title>
        <authorList>
            <person name="Goh K.M."/>
            <person name="Shamsir M.S."/>
            <person name="Lim S.W."/>
        </authorList>
    </citation>
    <scope>NUCLEOTIDE SEQUENCE [LARGE SCALE GENOMIC DNA]</scope>
    <source>
        <strain evidence="4 5">KCTC 52045</strain>
    </source>
</reference>
<dbReference type="Proteomes" id="UP000220102">
    <property type="component" value="Unassembled WGS sequence"/>
</dbReference>
<name>A0A2A8CY08_9BACT</name>
<evidence type="ECO:0000313" key="5">
    <source>
        <dbReference type="Proteomes" id="UP000220102"/>
    </source>
</evidence>
<dbReference type="InterPro" id="IPR000644">
    <property type="entry name" value="CBS_dom"/>
</dbReference>
<evidence type="ECO:0000313" key="4">
    <source>
        <dbReference type="EMBL" id="PEN13268.1"/>
    </source>
</evidence>
<evidence type="ECO:0000256" key="2">
    <source>
        <dbReference type="PROSITE-ProRule" id="PRU00703"/>
    </source>
</evidence>
<keyword evidence="5" id="KW-1185">Reference proteome</keyword>
<dbReference type="SMART" id="SM00116">
    <property type="entry name" value="CBS"/>
    <property type="match status" value="2"/>
</dbReference>
<dbReference type="InterPro" id="IPR051257">
    <property type="entry name" value="Diverse_CBS-Domain"/>
</dbReference>
<evidence type="ECO:0000256" key="1">
    <source>
        <dbReference type="ARBA" id="ARBA00023122"/>
    </source>
</evidence>
<proteinExistence type="predicted"/>
<dbReference type="SUPFAM" id="SSF54631">
    <property type="entry name" value="CBS-domain pair"/>
    <property type="match status" value="1"/>
</dbReference>
<protein>
    <submittedName>
        <fullName evidence="4">CBS domain-containing protein</fullName>
    </submittedName>
</protein>
<sequence length="160" mass="17853">MIDLSCATRFALIKIVVAMTQTKTAMTIADIMSRDPECVAPDTSLMEIRQLLHHRGFHHLLVVEDEKLVGVISDRDVLRTISPFLDTRSETPRDVRTLAKQASDLMRDDPVQVTPDMTVQDAASLLLDHSISCLPVVADGAVVGIVTTKDMLEYYRSREM</sequence>
<feature type="domain" description="CBS" evidence="3">
    <location>
        <begin position="32"/>
        <end position="90"/>
    </location>
</feature>
<dbReference type="EMBL" id="PDEQ01000005">
    <property type="protein sequence ID" value="PEN13268.1"/>
    <property type="molecule type" value="Genomic_DNA"/>
</dbReference>
<dbReference type="OrthoDB" id="1119899at2"/>
<dbReference type="RefSeq" id="WP_098075860.1">
    <property type="nucleotide sequence ID" value="NZ_PDEQ01000005.1"/>
</dbReference>
<dbReference type="PANTHER" id="PTHR43080:SF2">
    <property type="entry name" value="CBS DOMAIN-CONTAINING PROTEIN"/>
    <property type="match status" value="1"/>
</dbReference>
<dbReference type="Gene3D" id="3.10.580.10">
    <property type="entry name" value="CBS-domain"/>
    <property type="match status" value="1"/>
</dbReference>
<comment type="caution">
    <text evidence="4">The sequence shown here is derived from an EMBL/GenBank/DDBJ whole genome shotgun (WGS) entry which is preliminary data.</text>
</comment>
<gene>
    <name evidence="4" type="ORF">CRI94_11555</name>
</gene>
<dbReference type="CDD" id="cd04584">
    <property type="entry name" value="CBS_pair_AcuB_like"/>
    <property type="match status" value="1"/>
</dbReference>
<evidence type="ECO:0000259" key="3">
    <source>
        <dbReference type="PROSITE" id="PS51371"/>
    </source>
</evidence>
<dbReference type="PANTHER" id="PTHR43080">
    <property type="entry name" value="CBS DOMAIN-CONTAINING PROTEIN CBSX3, MITOCHONDRIAL"/>
    <property type="match status" value="1"/>
</dbReference>
<accession>A0A2A8CY08</accession>
<feature type="domain" description="CBS" evidence="3">
    <location>
        <begin position="106"/>
        <end position="160"/>
    </location>
</feature>
<organism evidence="4 5">
    <name type="scientific">Longibacter salinarum</name>
    <dbReference type="NCBI Taxonomy" id="1850348"/>
    <lineage>
        <taxon>Bacteria</taxon>
        <taxon>Pseudomonadati</taxon>
        <taxon>Rhodothermota</taxon>
        <taxon>Rhodothermia</taxon>
        <taxon>Rhodothermales</taxon>
        <taxon>Salisaetaceae</taxon>
        <taxon>Longibacter</taxon>
    </lineage>
</organism>